<proteinExistence type="predicted"/>
<evidence type="ECO:0000256" key="2">
    <source>
        <dbReference type="ARBA" id="ARBA00022723"/>
    </source>
</evidence>
<evidence type="ECO:0000256" key="1">
    <source>
        <dbReference type="ARBA" id="ARBA00001968"/>
    </source>
</evidence>
<reference evidence="5 6" key="1">
    <citation type="journal article" date="2023" name="Nucleic Acids Res.">
        <title>The hologenome of Daphnia magna reveals possible DNA methylation and microbiome-mediated evolution of the host genome.</title>
        <authorList>
            <person name="Chaturvedi A."/>
            <person name="Li X."/>
            <person name="Dhandapani V."/>
            <person name="Marshall H."/>
            <person name="Kissane S."/>
            <person name="Cuenca-Cambronero M."/>
            <person name="Asole G."/>
            <person name="Calvet F."/>
            <person name="Ruiz-Romero M."/>
            <person name="Marangio P."/>
            <person name="Guigo R."/>
            <person name="Rago D."/>
            <person name="Mirbahai L."/>
            <person name="Eastwood N."/>
            <person name="Colbourne J.K."/>
            <person name="Zhou J."/>
            <person name="Mallon E."/>
            <person name="Orsini L."/>
        </authorList>
    </citation>
    <scope>NUCLEOTIDE SEQUENCE [LARGE SCALE GENOMIC DNA]</scope>
    <source>
        <strain evidence="5">LRV0_1</strain>
    </source>
</reference>
<feature type="compositionally biased region" description="Low complexity" evidence="3">
    <location>
        <begin position="109"/>
        <end position="119"/>
    </location>
</feature>
<dbReference type="Pfam" id="PF13359">
    <property type="entry name" value="DDE_Tnp_4"/>
    <property type="match status" value="1"/>
</dbReference>
<comment type="cofactor">
    <cofactor evidence="1">
        <name>a divalent metal cation</name>
        <dbReference type="ChEBI" id="CHEBI:60240"/>
    </cofactor>
</comment>
<dbReference type="EMBL" id="JAOYFB010000002">
    <property type="protein sequence ID" value="KAK4006125.1"/>
    <property type="molecule type" value="Genomic_DNA"/>
</dbReference>
<comment type="caution">
    <text evidence="5">The sequence shown here is derived from an EMBL/GenBank/DDBJ whole genome shotgun (WGS) entry which is preliminary data.</text>
</comment>
<dbReference type="InterPro" id="IPR027806">
    <property type="entry name" value="HARBI1_dom"/>
</dbReference>
<evidence type="ECO:0000313" key="6">
    <source>
        <dbReference type="Proteomes" id="UP001234178"/>
    </source>
</evidence>
<organism evidence="5 6">
    <name type="scientific">Daphnia magna</name>
    <dbReference type="NCBI Taxonomy" id="35525"/>
    <lineage>
        <taxon>Eukaryota</taxon>
        <taxon>Metazoa</taxon>
        <taxon>Ecdysozoa</taxon>
        <taxon>Arthropoda</taxon>
        <taxon>Crustacea</taxon>
        <taxon>Branchiopoda</taxon>
        <taxon>Diplostraca</taxon>
        <taxon>Cladocera</taxon>
        <taxon>Anomopoda</taxon>
        <taxon>Daphniidae</taxon>
        <taxon>Daphnia</taxon>
    </lineage>
</organism>
<name>A0ABQ9YZU1_9CRUS</name>
<keyword evidence="6" id="KW-1185">Reference proteome</keyword>
<sequence length="140" mass="15634">MLVPYKQTPAGLSPLQKTFKKRLSSSRRIVENNFADVKNRTRRCQNIDVSIDHAVNIVVTSCVIHNICIRNGDLNQNLHDNEPLHCNVNPSLTANNDNNPAGNAKRQNPSSSKPPSACPSNQCRCRVMQTVLNRMQNSDN</sequence>
<evidence type="ECO:0000259" key="4">
    <source>
        <dbReference type="Pfam" id="PF13359"/>
    </source>
</evidence>
<feature type="region of interest" description="Disordered" evidence="3">
    <location>
        <begin position="89"/>
        <end position="119"/>
    </location>
</feature>
<feature type="domain" description="DDE Tnp4" evidence="4">
    <location>
        <begin position="2"/>
        <end position="66"/>
    </location>
</feature>
<evidence type="ECO:0000256" key="3">
    <source>
        <dbReference type="SAM" id="MobiDB-lite"/>
    </source>
</evidence>
<protein>
    <recommendedName>
        <fullName evidence="4">DDE Tnp4 domain-containing protein</fullName>
    </recommendedName>
</protein>
<dbReference type="Proteomes" id="UP001234178">
    <property type="component" value="Unassembled WGS sequence"/>
</dbReference>
<gene>
    <name evidence="5" type="ORF">OUZ56_011280</name>
</gene>
<accession>A0ABQ9YZU1</accession>
<evidence type="ECO:0000313" key="5">
    <source>
        <dbReference type="EMBL" id="KAK4006125.1"/>
    </source>
</evidence>
<feature type="compositionally biased region" description="Polar residues" evidence="3">
    <location>
        <begin position="89"/>
        <end position="108"/>
    </location>
</feature>
<keyword evidence="2" id="KW-0479">Metal-binding</keyword>